<dbReference type="RefSeq" id="WP_191943407.1">
    <property type="nucleotide sequence ID" value="NZ_JACYNP010000002.1"/>
</dbReference>
<dbReference type="Pfam" id="PF16694">
    <property type="entry name" value="Cytochrome_P460"/>
    <property type="match status" value="1"/>
</dbReference>
<feature type="domain" description="Cytochrome P460" evidence="1">
    <location>
        <begin position="46"/>
        <end position="176"/>
    </location>
</feature>
<evidence type="ECO:0000313" key="3">
    <source>
        <dbReference type="Proteomes" id="UP000625247"/>
    </source>
</evidence>
<gene>
    <name evidence="2" type="ORF">IFT62_05845</name>
</gene>
<dbReference type="Gene3D" id="3.50.70.20">
    <property type="entry name" value="Cytochrome P460"/>
    <property type="match status" value="1"/>
</dbReference>
<dbReference type="EMBL" id="JACYNP010000002">
    <property type="protein sequence ID" value="MBD8120728.1"/>
    <property type="molecule type" value="Genomic_DNA"/>
</dbReference>
<dbReference type="Proteomes" id="UP000625247">
    <property type="component" value="Unassembled WGS sequence"/>
</dbReference>
<protein>
    <submittedName>
        <fullName evidence="2">Cytochrome P460 family protein</fullName>
    </submittedName>
</protein>
<reference evidence="2 3" key="1">
    <citation type="journal article" date="2020" name="FEMS Microbiol. Ecol.">
        <title>Temporal dynamics of bacterial communities during seed development and maturation.</title>
        <authorList>
            <person name="Chesneau G."/>
            <person name="Torres-Cortes G."/>
            <person name="Briand M."/>
            <person name="Darrasse A."/>
            <person name="Preveaux A."/>
            <person name="Marais C."/>
            <person name="Jacques M.A."/>
            <person name="Shade A."/>
            <person name="Barret M."/>
        </authorList>
    </citation>
    <scope>NUCLEOTIDE SEQUENCE [LARGE SCALE GENOMIC DNA]</scope>
    <source>
        <strain evidence="2 3">CFBP13723</strain>
    </source>
</reference>
<evidence type="ECO:0000313" key="2">
    <source>
        <dbReference type="EMBL" id="MBD8120728.1"/>
    </source>
</evidence>
<evidence type="ECO:0000259" key="1">
    <source>
        <dbReference type="Pfam" id="PF16694"/>
    </source>
</evidence>
<organism evidence="2 3">
    <name type="scientific">Pseudomonas lutea</name>
    <dbReference type="NCBI Taxonomy" id="243924"/>
    <lineage>
        <taxon>Bacteria</taxon>
        <taxon>Pseudomonadati</taxon>
        <taxon>Pseudomonadota</taxon>
        <taxon>Gammaproteobacteria</taxon>
        <taxon>Pseudomonadales</taxon>
        <taxon>Pseudomonadaceae</taxon>
        <taxon>Pseudomonas</taxon>
    </lineage>
</organism>
<comment type="caution">
    <text evidence="2">The sequence shown here is derived from an EMBL/GenBank/DDBJ whole genome shotgun (WGS) entry which is preliminary data.</text>
</comment>
<name>A0ABR9A3X1_9PSED</name>
<keyword evidence="3" id="KW-1185">Reference proteome</keyword>
<dbReference type="InterPro" id="IPR038142">
    <property type="entry name" value="Cytochrome_P460_sp"/>
</dbReference>
<dbReference type="CDD" id="cd20753">
    <property type="entry name" value="cyt_P460_Mc-like"/>
    <property type="match status" value="1"/>
</dbReference>
<accession>A0ABR9A3X1</accession>
<sequence length="180" mass="19361">MPGYIRHAVIIVSVLGFIGGPSWAVDPQPAETAPTAGSPVFGVTLPAGYRDWPFVSIAHEAGDKPDIRVILANDIAMQAYREGTLPFPDGAIIARLAYTYEASAQNNAVFGREQSFVAGEPTNVQIEVKDSRRFASTGGWGYGQFENGKPNPDEKLVNSCFACHNKLPAATDLIFTGYAR</sequence>
<dbReference type="InterPro" id="IPR032033">
    <property type="entry name" value="Cytochrome_P460"/>
</dbReference>
<proteinExistence type="predicted"/>